<dbReference type="Pfam" id="PF13378">
    <property type="entry name" value="MR_MLE_C"/>
    <property type="match status" value="1"/>
</dbReference>
<dbReference type="InterPro" id="IPR029065">
    <property type="entry name" value="Enolase_C-like"/>
</dbReference>
<dbReference type="Gene3D" id="3.30.390.10">
    <property type="entry name" value="Enolase-like, N-terminal domain"/>
    <property type="match status" value="1"/>
</dbReference>
<dbReference type="SUPFAM" id="SSF54826">
    <property type="entry name" value="Enolase N-terminal domain-like"/>
    <property type="match status" value="1"/>
</dbReference>
<gene>
    <name evidence="2" type="primary">mdlA</name>
    <name evidence="2" type="ORF">DF168_01025</name>
</gene>
<dbReference type="KEGG" id="mtar:DF168_01025"/>
<dbReference type="AlphaFoldDB" id="A0A2Z4ALJ4"/>
<feature type="domain" description="Mandelate racemase/muconate lactonizing enzyme C-terminal" evidence="1">
    <location>
        <begin position="129"/>
        <end position="227"/>
    </location>
</feature>
<dbReference type="SMART" id="SM00922">
    <property type="entry name" value="MR_MLE"/>
    <property type="match status" value="1"/>
</dbReference>
<dbReference type="PANTHER" id="PTHR48080">
    <property type="entry name" value="D-GALACTONATE DEHYDRATASE-RELATED"/>
    <property type="match status" value="1"/>
</dbReference>
<dbReference type="InterPro" id="IPR036849">
    <property type="entry name" value="Enolase-like_C_sf"/>
</dbReference>
<dbReference type="EC" id="5.1.2.2" evidence="2"/>
<dbReference type="GO" id="GO:0018838">
    <property type="term" value="F:mandelate racemase activity"/>
    <property type="evidence" value="ECO:0007669"/>
    <property type="project" value="UniProtKB-EC"/>
</dbReference>
<dbReference type="SUPFAM" id="SSF51604">
    <property type="entry name" value="Enolase C-terminal domain-like"/>
    <property type="match status" value="1"/>
</dbReference>
<dbReference type="InterPro" id="IPR034593">
    <property type="entry name" value="DgoD-like"/>
</dbReference>
<dbReference type="Proteomes" id="UP000247465">
    <property type="component" value="Chromosome"/>
</dbReference>
<dbReference type="Gene3D" id="3.20.20.120">
    <property type="entry name" value="Enolase-like C-terminal domain"/>
    <property type="match status" value="1"/>
</dbReference>
<keyword evidence="2" id="KW-0413">Isomerase</keyword>
<dbReference type="EMBL" id="CP029803">
    <property type="protein sequence ID" value="AWT59830.1"/>
    <property type="molecule type" value="Genomic_DNA"/>
</dbReference>
<protein>
    <submittedName>
        <fullName evidence="2">Mandelate racemase</fullName>
        <ecNumber evidence="2">5.1.2.2</ecNumber>
    </submittedName>
</protein>
<evidence type="ECO:0000313" key="2">
    <source>
        <dbReference type="EMBL" id="AWT59830.1"/>
    </source>
</evidence>
<accession>A0A2Z4ALJ4</accession>
<organism evidence="2 3">
    <name type="scientific">Candidatus Moanibacter tarae</name>
    <dbReference type="NCBI Taxonomy" id="2200854"/>
    <lineage>
        <taxon>Bacteria</taxon>
        <taxon>Pseudomonadati</taxon>
        <taxon>Verrucomicrobiota</taxon>
        <taxon>Opitutia</taxon>
        <taxon>Puniceicoccales</taxon>
        <taxon>Puniceicoccales incertae sedis</taxon>
        <taxon>Candidatus Moanibacter</taxon>
    </lineage>
</organism>
<proteinExistence type="predicted"/>
<dbReference type="InterPro" id="IPR029017">
    <property type="entry name" value="Enolase-like_N"/>
</dbReference>
<dbReference type="InterPro" id="IPR013342">
    <property type="entry name" value="Mandelate_racemase_C"/>
</dbReference>
<sequence>MTSKDFEIKSIESTVLNVPFHPRCAKVKEVRVPFWSLVDVIEVTLSCGVKGIGETLTRYTWAQSDEYQFKRIKGKNLFDFLWDDDLGAGLQMALFDAAGKAMGVPCHRLLGVQYRDACPVSWWTQDRIPVEWAEEAKAAEEHGFTSMKVKARPWFDPEKQLAAVCEVVSPHFKLDMDFNGLLLGVDQAAPLIRNLEEKYSNLAIVETPIPQSDVNGNSLLRRKIQSPIAMHFGNPPVMTAIREGVCDGFVIGGGASCVISQGTLAEHVKMPFWLQMVGTGLTTMFSVHLGAVLSHARWPAIPCINIFSNPLIKGFRVEGGCLRVPEDPGLGIEVDRDAIENFRVESDFKLEIKRQIHTINWPDGKKAYYSNGSYRQDFLDGKILGFLPGISLDLEVDDGSKEFDQRYRDFFS</sequence>
<reference evidence="2 3" key="1">
    <citation type="submission" date="2018-06" db="EMBL/GenBank/DDBJ databases">
        <title>Draft Genome Sequence of a Novel Marine Bacterium Related to the Verrucomicrobia.</title>
        <authorList>
            <person name="Vosseberg J."/>
            <person name="Martijn J."/>
            <person name="Ettema T.J.G."/>
        </authorList>
    </citation>
    <scope>NUCLEOTIDE SEQUENCE [LARGE SCALE GENOMIC DNA]</scope>
    <source>
        <strain evidence="2">TARA_B100001123</strain>
    </source>
</reference>
<name>A0A2Z4ALJ4_9BACT</name>
<evidence type="ECO:0000259" key="1">
    <source>
        <dbReference type="SMART" id="SM00922"/>
    </source>
</evidence>
<evidence type="ECO:0000313" key="3">
    <source>
        <dbReference type="Proteomes" id="UP000247465"/>
    </source>
</evidence>